<comment type="subunit">
    <text evidence="2">The complex is composed of two ATP-binding proteins (LsrA), two transmembrane proteins (LsrC and LsrD) and a solute-binding protein (LsrB).</text>
</comment>
<dbReference type="EMBL" id="FCNP01000050">
    <property type="protein sequence ID" value="CVI64030.1"/>
    <property type="molecule type" value="Genomic_DNA"/>
</dbReference>
<feature type="transmembrane region" description="Helical" evidence="11">
    <location>
        <begin position="292"/>
        <end position="308"/>
    </location>
</feature>
<keyword evidence="4" id="KW-1003">Cell membrane</keyword>
<organism evidence="12 13">
    <name type="scientific">Agrobacterium deltaense NCPPB 1641</name>
    <dbReference type="NCBI Taxonomy" id="1183425"/>
    <lineage>
        <taxon>Bacteria</taxon>
        <taxon>Pseudomonadati</taxon>
        <taxon>Pseudomonadota</taxon>
        <taxon>Alphaproteobacteria</taxon>
        <taxon>Hyphomicrobiales</taxon>
        <taxon>Rhizobiaceae</taxon>
        <taxon>Rhizobium/Agrobacterium group</taxon>
        <taxon>Agrobacterium</taxon>
    </lineage>
</organism>
<dbReference type="AlphaFoldDB" id="A0A1S7UAS6"/>
<evidence type="ECO:0000256" key="8">
    <source>
        <dbReference type="ARBA" id="ARBA00023136"/>
    </source>
</evidence>
<sequence>MNLYLRVPWIWSLLGIALLWAIMAATRGNFGPQLITAALMPASFLVLVAVGQSFAMMTGAGNVDLSISSTITLSAFITINLIGGSDGMVAVGILVGVLIGACVGISNAMLILWLKIPAIIATLASGYVVYSLSLLQNHGLATNLVAPSLLALTKGWTAFLPNIVIFAMVIAGFAAFIYQRTGYGRMLLATGQNRLAAMRASIPTTFIIAGAFMVSGVLAGVTGVLLAANAGGAFLDMGSSYLLLSVGAVVVGGTPIFGGRVTIVGTVLGALFLTILGTAIRLIGVPGGGQEILQGAIIIGVLLMAGISERRAHA</sequence>
<evidence type="ECO:0000256" key="10">
    <source>
        <dbReference type="ARBA" id="ARBA00039382"/>
    </source>
</evidence>
<dbReference type="PANTHER" id="PTHR32196:SF29">
    <property type="entry name" value="AUTOINDUCER 2 IMPORT SYSTEM PERMEASE PROTEIN LSRC"/>
    <property type="match status" value="1"/>
</dbReference>
<accession>A0A1S7UAS6</accession>
<protein>
    <recommendedName>
        <fullName evidence="10">Autoinducer 2 import system permease protein LsrC</fullName>
    </recommendedName>
</protein>
<evidence type="ECO:0000256" key="7">
    <source>
        <dbReference type="ARBA" id="ARBA00022989"/>
    </source>
</evidence>
<dbReference type="Pfam" id="PF02653">
    <property type="entry name" value="BPD_transp_2"/>
    <property type="match status" value="1"/>
</dbReference>
<dbReference type="GO" id="GO:0022857">
    <property type="term" value="F:transmembrane transporter activity"/>
    <property type="evidence" value="ECO:0007669"/>
    <property type="project" value="InterPro"/>
</dbReference>
<dbReference type="GO" id="GO:0005886">
    <property type="term" value="C:plasma membrane"/>
    <property type="evidence" value="ECO:0007669"/>
    <property type="project" value="UniProtKB-SubCell"/>
</dbReference>
<feature type="transmembrane region" description="Helical" evidence="11">
    <location>
        <begin position="204"/>
        <end position="228"/>
    </location>
</feature>
<dbReference type="Proteomes" id="UP000192140">
    <property type="component" value="Unassembled WGS sequence"/>
</dbReference>
<feature type="transmembrane region" description="Helical" evidence="11">
    <location>
        <begin position="63"/>
        <end position="82"/>
    </location>
</feature>
<evidence type="ECO:0000256" key="4">
    <source>
        <dbReference type="ARBA" id="ARBA00022475"/>
    </source>
</evidence>
<dbReference type="PANTHER" id="PTHR32196">
    <property type="entry name" value="ABC TRANSPORTER PERMEASE PROTEIN YPHD-RELATED-RELATED"/>
    <property type="match status" value="1"/>
</dbReference>
<feature type="transmembrane region" description="Helical" evidence="11">
    <location>
        <begin position="118"/>
        <end position="136"/>
    </location>
</feature>
<keyword evidence="7 11" id="KW-1133">Transmembrane helix</keyword>
<reference evidence="12" key="1">
    <citation type="submission" date="2016-01" db="EMBL/GenBank/DDBJ databases">
        <authorList>
            <person name="Regsiter A."/>
            <person name="william w."/>
        </authorList>
    </citation>
    <scope>NUCLEOTIDE SEQUENCE</scope>
    <source>
        <strain evidence="12">NCPPB 1641</strain>
    </source>
</reference>
<feature type="transmembrane region" description="Helical" evidence="11">
    <location>
        <begin position="88"/>
        <end position="111"/>
    </location>
</feature>
<evidence type="ECO:0000313" key="13">
    <source>
        <dbReference type="Proteomes" id="UP000192140"/>
    </source>
</evidence>
<evidence type="ECO:0000313" key="12">
    <source>
        <dbReference type="EMBL" id="CVI64030.1"/>
    </source>
</evidence>
<evidence type="ECO:0000256" key="9">
    <source>
        <dbReference type="ARBA" id="ARBA00025439"/>
    </source>
</evidence>
<keyword evidence="8 11" id="KW-0472">Membrane</keyword>
<evidence type="ECO:0000256" key="3">
    <source>
        <dbReference type="ARBA" id="ARBA00022448"/>
    </source>
</evidence>
<dbReference type="CDD" id="cd06579">
    <property type="entry name" value="TM_PBP1_transp_AraH_like"/>
    <property type="match status" value="1"/>
</dbReference>
<evidence type="ECO:0000256" key="6">
    <source>
        <dbReference type="ARBA" id="ARBA00022692"/>
    </source>
</evidence>
<feature type="transmembrane region" description="Helical" evidence="11">
    <location>
        <begin position="264"/>
        <end position="286"/>
    </location>
</feature>
<feature type="transmembrane region" description="Helical" evidence="11">
    <location>
        <begin position="34"/>
        <end position="51"/>
    </location>
</feature>
<name>A0A1S7UAS6_9HYPH</name>
<keyword evidence="13" id="KW-1185">Reference proteome</keyword>
<evidence type="ECO:0000256" key="1">
    <source>
        <dbReference type="ARBA" id="ARBA00004651"/>
    </source>
</evidence>
<evidence type="ECO:0000256" key="2">
    <source>
        <dbReference type="ARBA" id="ARBA00011262"/>
    </source>
</evidence>
<comment type="function">
    <text evidence="9">Part of the ABC transporter complex LsrABCD involved in autoinducer 2 (AI-2) import. Probably responsible for the translocation of the substrate across the membrane.</text>
</comment>
<feature type="transmembrane region" description="Helical" evidence="11">
    <location>
        <begin position="240"/>
        <end position="257"/>
    </location>
</feature>
<dbReference type="RefSeq" id="WP_080855318.1">
    <property type="nucleotide sequence ID" value="NZ_LT009777.1"/>
</dbReference>
<comment type="caution">
    <text evidence="12">The sequence shown here is derived from an EMBL/GenBank/DDBJ whole genome shotgun (WGS) entry which is preliminary data.</text>
</comment>
<dbReference type="InterPro" id="IPR001851">
    <property type="entry name" value="ABC_transp_permease"/>
</dbReference>
<keyword evidence="6 11" id="KW-0812">Transmembrane</keyword>
<gene>
    <name evidence="12" type="ORF">AGR7A_pAt30078</name>
</gene>
<feature type="transmembrane region" description="Helical" evidence="11">
    <location>
        <begin position="156"/>
        <end position="178"/>
    </location>
</feature>
<keyword evidence="5" id="KW-0997">Cell inner membrane</keyword>
<evidence type="ECO:0000256" key="11">
    <source>
        <dbReference type="SAM" id="Phobius"/>
    </source>
</evidence>
<evidence type="ECO:0000256" key="5">
    <source>
        <dbReference type="ARBA" id="ARBA00022519"/>
    </source>
</evidence>
<keyword evidence="3" id="KW-0813">Transport</keyword>
<proteinExistence type="predicted"/>
<comment type="subcellular location">
    <subcellularLocation>
        <location evidence="1">Cell membrane</location>
        <topology evidence="1">Multi-pass membrane protein</topology>
    </subcellularLocation>
</comment>